<dbReference type="CDD" id="cd00037">
    <property type="entry name" value="CLECT"/>
    <property type="match status" value="1"/>
</dbReference>
<dbReference type="Pfam" id="PF00059">
    <property type="entry name" value="Lectin_C"/>
    <property type="match status" value="1"/>
</dbReference>
<evidence type="ECO:0000313" key="2">
    <source>
        <dbReference type="EMBL" id="KAK0065018.1"/>
    </source>
</evidence>
<dbReference type="InterPro" id="IPR016186">
    <property type="entry name" value="C-type_lectin-like/link_sf"/>
</dbReference>
<organism evidence="2 3">
    <name type="scientific">Biomphalaria pfeifferi</name>
    <name type="common">Bloodfluke planorb</name>
    <name type="synonym">Freshwater snail</name>
    <dbReference type="NCBI Taxonomy" id="112525"/>
    <lineage>
        <taxon>Eukaryota</taxon>
        <taxon>Metazoa</taxon>
        <taxon>Spiralia</taxon>
        <taxon>Lophotrochozoa</taxon>
        <taxon>Mollusca</taxon>
        <taxon>Gastropoda</taxon>
        <taxon>Heterobranchia</taxon>
        <taxon>Euthyneura</taxon>
        <taxon>Panpulmonata</taxon>
        <taxon>Hygrophila</taxon>
        <taxon>Lymnaeoidea</taxon>
        <taxon>Planorbidae</taxon>
        <taxon>Biomphalaria</taxon>
    </lineage>
</organism>
<evidence type="ECO:0000259" key="1">
    <source>
        <dbReference type="PROSITE" id="PS50041"/>
    </source>
</evidence>
<protein>
    <submittedName>
        <fullName evidence="2">C-type lectin BiL-like isoform X2</fullName>
    </submittedName>
</protein>
<dbReference type="AlphaFoldDB" id="A0AAD8C3F3"/>
<feature type="non-terminal residue" evidence="2">
    <location>
        <position position="69"/>
    </location>
</feature>
<comment type="caution">
    <text evidence="2">The sequence shown here is derived from an EMBL/GenBank/DDBJ whole genome shotgun (WGS) entry which is preliminary data.</text>
</comment>
<proteinExistence type="predicted"/>
<feature type="domain" description="C-type lectin" evidence="1">
    <location>
        <begin position="1"/>
        <end position="67"/>
    </location>
</feature>
<dbReference type="InterPro" id="IPR016187">
    <property type="entry name" value="CTDL_fold"/>
</dbReference>
<feature type="non-terminal residue" evidence="2">
    <location>
        <position position="1"/>
    </location>
</feature>
<evidence type="ECO:0000313" key="3">
    <source>
        <dbReference type="Proteomes" id="UP001233172"/>
    </source>
</evidence>
<dbReference type="Proteomes" id="UP001233172">
    <property type="component" value="Unassembled WGS sequence"/>
</dbReference>
<name>A0AAD8C3F3_BIOPF</name>
<dbReference type="PROSITE" id="PS50041">
    <property type="entry name" value="C_TYPE_LECTIN_2"/>
    <property type="match status" value="1"/>
</dbReference>
<dbReference type="SUPFAM" id="SSF56436">
    <property type="entry name" value="C-type lectin-like"/>
    <property type="match status" value="1"/>
</dbReference>
<reference evidence="2" key="1">
    <citation type="journal article" date="2023" name="PLoS Negl. Trop. Dis.">
        <title>A genome sequence for Biomphalaria pfeifferi, the major vector snail for the human-infecting parasite Schistosoma mansoni.</title>
        <authorList>
            <person name="Bu L."/>
            <person name="Lu L."/>
            <person name="Laidemitt M.R."/>
            <person name="Zhang S.M."/>
            <person name="Mutuku M."/>
            <person name="Mkoji G."/>
            <person name="Steinauer M."/>
            <person name="Loker E.S."/>
        </authorList>
    </citation>
    <scope>NUCLEOTIDE SEQUENCE</scope>
    <source>
        <strain evidence="2">KasaAsao</strain>
    </source>
</reference>
<gene>
    <name evidence="2" type="ORF">Bpfe_005576</name>
</gene>
<accession>A0AAD8C3F3</accession>
<reference evidence="2" key="2">
    <citation type="submission" date="2023-04" db="EMBL/GenBank/DDBJ databases">
        <authorList>
            <person name="Bu L."/>
            <person name="Lu L."/>
            <person name="Laidemitt M.R."/>
            <person name="Zhang S.M."/>
            <person name="Mutuku M."/>
            <person name="Mkoji G."/>
            <person name="Steinauer M."/>
            <person name="Loker E.S."/>
        </authorList>
    </citation>
    <scope>NUCLEOTIDE SEQUENCE</scope>
    <source>
        <strain evidence="2">KasaAsao</strain>
        <tissue evidence="2">Whole Snail</tissue>
    </source>
</reference>
<dbReference type="InterPro" id="IPR001304">
    <property type="entry name" value="C-type_lectin-like"/>
</dbReference>
<dbReference type="Gene3D" id="3.10.100.10">
    <property type="entry name" value="Mannose-Binding Protein A, subunit A"/>
    <property type="match status" value="1"/>
</dbReference>
<keyword evidence="3" id="KW-1185">Reference proteome</keyword>
<dbReference type="EMBL" id="JASAOG010000015">
    <property type="protein sequence ID" value="KAK0065018.1"/>
    <property type="molecule type" value="Genomic_DNA"/>
</dbReference>
<sequence>FSYWIGMYDFKLDRSWVWISDNKTVNISYWVEWPEYLNNDTCGYMHYSGGPKISVKNCASTIYYICMSL</sequence>